<gene>
    <name evidence="1" type="ORF">MENTE1834_LOCUS47191</name>
</gene>
<proteinExistence type="predicted"/>
<accession>A0ACB1B8E8</accession>
<comment type="caution">
    <text evidence="1">The sequence shown here is derived from an EMBL/GenBank/DDBJ whole genome shotgun (WGS) entry which is preliminary data.</text>
</comment>
<organism evidence="1 2">
    <name type="scientific">Meloidogyne enterolobii</name>
    <name type="common">Root-knot nematode worm</name>
    <name type="synonym">Meloidogyne mayaguensis</name>
    <dbReference type="NCBI Taxonomy" id="390850"/>
    <lineage>
        <taxon>Eukaryota</taxon>
        <taxon>Metazoa</taxon>
        <taxon>Ecdysozoa</taxon>
        <taxon>Nematoda</taxon>
        <taxon>Chromadorea</taxon>
        <taxon>Rhabditida</taxon>
        <taxon>Tylenchina</taxon>
        <taxon>Tylenchomorpha</taxon>
        <taxon>Tylenchoidea</taxon>
        <taxon>Meloidogynidae</taxon>
        <taxon>Meloidogyninae</taxon>
        <taxon>Meloidogyne</taxon>
    </lineage>
</organism>
<reference evidence="1" key="1">
    <citation type="submission" date="2023-11" db="EMBL/GenBank/DDBJ databases">
        <authorList>
            <person name="Poullet M."/>
        </authorList>
    </citation>
    <scope>NUCLEOTIDE SEQUENCE</scope>
    <source>
        <strain evidence="1">E1834</strain>
    </source>
</reference>
<protein>
    <submittedName>
        <fullName evidence="1">Uncharacterized protein</fullName>
    </submittedName>
</protein>
<dbReference type="Proteomes" id="UP001497535">
    <property type="component" value="Unassembled WGS sequence"/>
</dbReference>
<sequence length="372" mass="44458">MPYLKILLFLNFFLLIFQYSSCIIHRDQRLLVESKQKFFRLFGSNINYPLIKLTKLELKKFKLDLNLDEDQQQYVTEIVIEINEIKNFTFYISPFIDPCNEQGWSKVYNTNNAIIGENGKKQMTIEKNYLLLEYYTDGILICGLNDRIGETLLTIFPLFYAKIDFEVNNELYNLLSFQKKEVNINGIDTHFGHGGGLHKLIKINCFLNPEGPRKLIKNKKFIEKGEKLLGENNFIDNSVINEKHRQSELEGISYINICLKFEHSGKYKIRVMSSNIWKEPKMELHFYIKINEENKIKCFSEKFIDYKNQNEIDFLTQLREGIRIYVIDYYEDLNDYIKLEMVEEFDHDDYDIDNYTNLKPFFKEDFKFNEEE</sequence>
<evidence type="ECO:0000313" key="2">
    <source>
        <dbReference type="Proteomes" id="UP001497535"/>
    </source>
</evidence>
<dbReference type="EMBL" id="CAVMJV010000186">
    <property type="protein sequence ID" value="CAK5122151.1"/>
    <property type="molecule type" value="Genomic_DNA"/>
</dbReference>
<evidence type="ECO:0000313" key="1">
    <source>
        <dbReference type="EMBL" id="CAK5122151.1"/>
    </source>
</evidence>
<name>A0ACB1B8E8_MELEN</name>
<keyword evidence="2" id="KW-1185">Reference proteome</keyword>